<evidence type="ECO:0000256" key="5">
    <source>
        <dbReference type="SAM" id="MobiDB-lite"/>
    </source>
</evidence>
<dbReference type="Pfam" id="PF05063">
    <property type="entry name" value="MT-A70"/>
    <property type="match status" value="1"/>
</dbReference>
<reference evidence="6 7" key="1">
    <citation type="submission" date="2020-10" db="EMBL/GenBank/DDBJ databases">
        <title>Identification of Nocardia species via Next-generation sequencing and recognition of intraspecies genetic diversity.</title>
        <authorList>
            <person name="Li P."/>
            <person name="Li P."/>
            <person name="Lu B."/>
        </authorList>
    </citation>
    <scope>NUCLEOTIDE SEQUENCE [LARGE SCALE GENOMIC DNA]</scope>
    <source>
        <strain evidence="6 7">BJ06-0157</strain>
    </source>
</reference>
<dbReference type="SUPFAM" id="SSF53335">
    <property type="entry name" value="S-adenosyl-L-methionine-dependent methyltransferases"/>
    <property type="match status" value="1"/>
</dbReference>
<dbReference type="InterPro" id="IPR029063">
    <property type="entry name" value="SAM-dependent_MTases_sf"/>
</dbReference>
<dbReference type="PROSITE" id="PS00092">
    <property type="entry name" value="N6_MTASE"/>
    <property type="match status" value="1"/>
</dbReference>
<keyword evidence="7" id="KW-1185">Reference proteome</keyword>
<feature type="region of interest" description="Disordered" evidence="5">
    <location>
        <begin position="184"/>
        <end position="207"/>
    </location>
</feature>
<dbReference type="InterPro" id="IPR007757">
    <property type="entry name" value="MT-A70-like"/>
</dbReference>
<evidence type="ECO:0000256" key="1">
    <source>
        <dbReference type="ARBA" id="ARBA00022603"/>
    </source>
</evidence>
<dbReference type="PROSITE" id="PS51143">
    <property type="entry name" value="MT_A70"/>
    <property type="match status" value="1"/>
</dbReference>
<name>A0ABS0CR03_9NOCA</name>
<evidence type="ECO:0000313" key="6">
    <source>
        <dbReference type="EMBL" id="MBF6299050.1"/>
    </source>
</evidence>
<evidence type="ECO:0000256" key="2">
    <source>
        <dbReference type="ARBA" id="ARBA00022679"/>
    </source>
</evidence>
<evidence type="ECO:0000256" key="4">
    <source>
        <dbReference type="PROSITE-ProRule" id="PRU00489"/>
    </source>
</evidence>
<gene>
    <name evidence="6" type="ORF">IU459_16090</name>
</gene>
<comment type="similarity">
    <text evidence="4">Belongs to the MT-A70-like family.</text>
</comment>
<dbReference type="Proteomes" id="UP000702209">
    <property type="component" value="Unassembled WGS sequence"/>
</dbReference>
<dbReference type="GO" id="GO:0008168">
    <property type="term" value="F:methyltransferase activity"/>
    <property type="evidence" value="ECO:0007669"/>
    <property type="project" value="UniProtKB-KW"/>
</dbReference>
<keyword evidence="3" id="KW-0949">S-adenosyl-L-methionine</keyword>
<sequence length="207" mass="23670">MTSSNHIRPTQPTKRYRTILADPPWDISQAGGRGAIQHYPLMTVDQIANMPVTDLAEDDAHLWLWVTNGSWRAGYDIMTAWGFTYRSPLTWVKPRLQLGQYLRNMTEHVLFGTRGRAPVNFRAQPTWFIAPVQEHSHKPEEQYAIIERVSSGPYLELFARRRQPGWDVWGNEIEADIVLPGYPVPSDRKHSRRGTDDPRATPPGLTG</sequence>
<evidence type="ECO:0000256" key="3">
    <source>
        <dbReference type="ARBA" id="ARBA00022691"/>
    </source>
</evidence>
<dbReference type="Gene3D" id="3.40.50.150">
    <property type="entry name" value="Vaccinia Virus protein VP39"/>
    <property type="match status" value="1"/>
</dbReference>
<dbReference type="GO" id="GO:0032259">
    <property type="term" value="P:methylation"/>
    <property type="evidence" value="ECO:0007669"/>
    <property type="project" value="UniProtKB-KW"/>
</dbReference>
<dbReference type="RefSeq" id="WP_195130344.1">
    <property type="nucleotide sequence ID" value="NZ_JADLQX010000011.1"/>
</dbReference>
<protein>
    <submittedName>
        <fullName evidence="6">Methyltransferase</fullName>
    </submittedName>
</protein>
<keyword evidence="2" id="KW-0808">Transferase</keyword>
<evidence type="ECO:0000313" key="7">
    <source>
        <dbReference type="Proteomes" id="UP000702209"/>
    </source>
</evidence>
<dbReference type="PANTHER" id="PTHR12829">
    <property type="entry name" value="N6-ADENOSINE-METHYLTRANSFERASE"/>
    <property type="match status" value="1"/>
</dbReference>
<keyword evidence="1 6" id="KW-0489">Methyltransferase</keyword>
<accession>A0ABS0CR03</accession>
<organism evidence="6 7">
    <name type="scientific">Nocardia amamiensis</name>
    <dbReference type="NCBI Taxonomy" id="404578"/>
    <lineage>
        <taxon>Bacteria</taxon>
        <taxon>Bacillati</taxon>
        <taxon>Actinomycetota</taxon>
        <taxon>Actinomycetes</taxon>
        <taxon>Mycobacteriales</taxon>
        <taxon>Nocardiaceae</taxon>
        <taxon>Nocardia</taxon>
    </lineage>
</organism>
<comment type="caution">
    <text evidence="6">The sequence shown here is derived from an EMBL/GenBank/DDBJ whole genome shotgun (WGS) entry which is preliminary data.</text>
</comment>
<proteinExistence type="inferred from homology"/>
<dbReference type="InterPro" id="IPR002052">
    <property type="entry name" value="DNA_methylase_N6_adenine_CS"/>
</dbReference>
<dbReference type="PANTHER" id="PTHR12829:SF7">
    <property type="entry name" value="N6-ADENOSINE-METHYLTRANSFERASE CATALYTIC SUBUNIT"/>
    <property type="match status" value="1"/>
</dbReference>
<dbReference type="EMBL" id="JADLQX010000011">
    <property type="protein sequence ID" value="MBF6299050.1"/>
    <property type="molecule type" value="Genomic_DNA"/>
</dbReference>